<dbReference type="InterPro" id="IPR046948">
    <property type="entry name" value="ATL20-22-like"/>
</dbReference>
<comment type="pathway">
    <text evidence="3">Protein modification; protein ubiquitination.</text>
</comment>
<keyword evidence="8 14" id="KW-0863">Zinc-finger</keyword>
<keyword evidence="5" id="KW-0808">Transferase</keyword>
<organism evidence="17 18">
    <name type="scientific">Dillenia turbinata</name>
    <dbReference type="NCBI Taxonomy" id="194707"/>
    <lineage>
        <taxon>Eukaryota</taxon>
        <taxon>Viridiplantae</taxon>
        <taxon>Streptophyta</taxon>
        <taxon>Embryophyta</taxon>
        <taxon>Tracheophyta</taxon>
        <taxon>Spermatophyta</taxon>
        <taxon>Magnoliopsida</taxon>
        <taxon>eudicotyledons</taxon>
        <taxon>Gunneridae</taxon>
        <taxon>Pentapetalae</taxon>
        <taxon>Dilleniales</taxon>
        <taxon>Dilleniaceae</taxon>
        <taxon>Dillenia</taxon>
    </lineage>
</organism>
<evidence type="ECO:0000256" key="2">
    <source>
        <dbReference type="ARBA" id="ARBA00004167"/>
    </source>
</evidence>
<dbReference type="PANTHER" id="PTHR46279:SF2">
    <property type="entry name" value="RING-H2 FINGER PROTEIN ATL21A-RELATED"/>
    <property type="match status" value="1"/>
</dbReference>
<dbReference type="Gene3D" id="3.30.40.10">
    <property type="entry name" value="Zinc/RING finger domain, C3HC4 (zinc finger)"/>
    <property type="match status" value="1"/>
</dbReference>
<dbReference type="InterPro" id="IPR013083">
    <property type="entry name" value="Znf_RING/FYVE/PHD"/>
</dbReference>
<evidence type="ECO:0000256" key="6">
    <source>
        <dbReference type="ARBA" id="ARBA00022692"/>
    </source>
</evidence>
<evidence type="ECO:0000256" key="13">
    <source>
        <dbReference type="ARBA" id="ARBA00024209"/>
    </source>
</evidence>
<evidence type="ECO:0000256" key="8">
    <source>
        <dbReference type="ARBA" id="ARBA00022771"/>
    </source>
</evidence>
<gene>
    <name evidence="17" type="ORF">RJ641_015892</name>
</gene>
<evidence type="ECO:0000256" key="4">
    <source>
        <dbReference type="ARBA" id="ARBA00012483"/>
    </source>
</evidence>
<keyword evidence="11 15" id="KW-1133">Transmembrane helix</keyword>
<keyword evidence="18" id="KW-1185">Reference proteome</keyword>
<dbReference type="PANTHER" id="PTHR46279">
    <property type="entry name" value="RING/U-BOX SUPERFAMILY PROTEIN"/>
    <property type="match status" value="1"/>
</dbReference>
<dbReference type="PROSITE" id="PS50089">
    <property type="entry name" value="ZF_RING_2"/>
    <property type="match status" value="1"/>
</dbReference>
<dbReference type="Pfam" id="PF13639">
    <property type="entry name" value="zf-RING_2"/>
    <property type="match status" value="1"/>
</dbReference>
<evidence type="ECO:0000256" key="14">
    <source>
        <dbReference type="PROSITE-ProRule" id="PRU00175"/>
    </source>
</evidence>
<proteinExistence type="inferred from homology"/>
<dbReference type="GO" id="GO:0016020">
    <property type="term" value="C:membrane"/>
    <property type="evidence" value="ECO:0007669"/>
    <property type="project" value="UniProtKB-SubCell"/>
</dbReference>
<evidence type="ECO:0000256" key="15">
    <source>
        <dbReference type="SAM" id="Phobius"/>
    </source>
</evidence>
<comment type="catalytic activity">
    <reaction evidence="1">
        <text>S-ubiquitinyl-[E2 ubiquitin-conjugating enzyme]-L-cysteine + [acceptor protein]-L-lysine = [E2 ubiquitin-conjugating enzyme]-L-cysteine + N(6)-ubiquitinyl-[acceptor protein]-L-lysine.</text>
        <dbReference type="EC" id="2.3.2.27"/>
    </reaction>
</comment>
<dbReference type="AlphaFoldDB" id="A0AAN8UN34"/>
<evidence type="ECO:0000256" key="11">
    <source>
        <dbReference type="ARBA" id="ARBA00022989"/>
    </source>
</evidence>
<dbReference type="CDD" id="cd16461">
    <property type="entry name" value="RING-H2_EL5-like"/>
    <property type="match status" value="1"/>
</dbReference>
<dbReference type="EMBL" id="JBAMMX010000021">
    <property type="protein sequence ID" value="KAK6919988.1"/>
    <property type="molecule type" value="Genomic_DNA"/>
</dbReference>
<evidence type="ECO:0000256" key="9">
    <source>
        <dbReference type="ARBA" id="ARBA00022786"/>
    </source>
</evidence>
<keyword evidence="12 15" id="KW-0472">Membrane</keyword>
<keyword evidence="9" id="KW-0833">Ubl conjugation pathway</keyword>
<dbReference type="GO" id="GO:0061630">
    <property type="term" value="F:ubiquitin protein ligase activity"/>
    <property type="evidence" value="ECO:0007669"/>
    <property type="project" value="UniProtKB-EC"/>
</dbReference>
<accession>A0AAN8UN34</accession>
<evidence type="ECO:0000256" key="10">
    <source>
        <dbReference type="ARBA" id="ARBA00022833"/>
    </source>
</evidence>
<name>A0AAN8UN34_9MAGN</name>
<feature type="domain" description="RING-type" evidence="16">
    <location>
        <begin position="92"/>
        <end position="134"/>
    </location>
</feature>
<evidence type="ECO:0000313" key="18">
    <source>
        <dbReference type="Proteomes" id="UP001370490"/>
    </source>
</evidence>
<dbReference type="SUPFAM" id="SSF57850">
    <property type="entry name" value="RING/U-box"/>
    <property type="match status" value="1"/>
</dbReference>
<dbReference type="Proteomes" id="UP001370490">
    <property type="component" value="Unassembled WGS sequence"/>
</dbReference>
<comment type="subcellular location">
    <subcellularLocation>
        <location evidence="2">Membrane</location>
        <topology evidence="2">Single-pass membrane protein</topology>
    </subcellularLocation>
</comment>
<protein>
    <recommendedName>
        <fullName evidence="4">RING-type E3 ubiquitin transferase</fullName>
        <ecNumber evidence="4">2.3.2.27</ecNumber>
    </recommendedName>
</protein>
<dbReference type="SMART" id="SM00184">
    <property type="entry name" value="RING"/>
    <property type="match status" value="1"/>
</dbReference>
<reference evidence="17 18" key="1">
    <citation type="submission" date="2023-12" db="EMBL/GenBank/DDBJ databases">
        <title>A high-quality genome assembly for Dillenia turbinata (Dilleniales).</title>
        <authorList>
            <person name="Chanderbali A."/>
        </authorList>
    </citation>
    <scope>NUCLEOTIDE SEQUENCE [LARGE SCALE GENOMIC DNA]</scope>
    <source>
        <strain evidence="17">LSX21</strain>
        <tissue evidence="17">Leaf</tissue>
    </source>
</reference>
<evidence type="ECO:0000256" key="1">
    <source>
        <dbReference type="ARBA" id="ARBA00000900"/>
    </source>
</evidence>
<evidence type="ECO:0000256" key="7">
    <source>
        <dbReference type="ARBA" id="ARBA00022723"/>
    </source>
</evidence>
<evidence type="ECO:0000256" key="5">
    <source>
        <dbReference type="ARBA" id="ARBA00022679"/>
    </source>
</evidence>
<dbReference type="InterPro" id="IPR001841">
    <property type="entry name" value="Znf_RING"/>
</dbReference>
<keyword evidence="10" id="KW-0862">Zinc</keyword>
<dbReference type="GO" id="GO:0008270">
    <property type="term" value="F:zinc ion binding"/>
    <property type="evidence" value="ECO:0007669"/>
    <property type="project" value="UniProtKB-KW"/>
</dbReference>
<evidence type="ECO:0000256" key="3">
    <source>
        <dbReference type="ARBA" id="ARBA00004906"/>
    </source>
</evidence>
<sequence>MLGSKSGSALHVFKVICFSIALPIIVFAFGRAFFFFLTDRHGRNRRRVEAEQNEVPLQSMTTMGLDELTIQSYKKVVLGESKRVPGNNDSTCPICLTEYTAKETLRCMPDCEHCFHADCIDEWLRINRTCPVCRNSPLGHGETLSRTGLALE</sequence>
<comment type="similarity">
    <text evidence="13">Belongs to the RING-type zinc finger family. ATL subfamily.</text>
</comment>
<evidence type="ECO:0000256" key="12">
    <source>
        <dbReference type="ARBA" id="ARBA00023136"/>
    </source>
</evidence>
<feature type="non-terminal residue" evidence="17">
    <location>
        <position position="152"/>
    </location>
</feature>
<feature type="transmembrane region" description="Helical" evidence="15">
    <location>
        <begin position="12"/>
        <end position="37"/>
    </location>
</feature>
<keyword evidence="7" id="KW-0479">Metal-binding</keyword>
<evidence type="ECO:0000313" key="17">
    <source>
        <dbReference type="EMBL" id="KAK6919988.1"/>
    </source>
</evidence>
<comment type="caution">
    <text evidence="17">The sequence shown here is derived from an EMBL/GenBank/DDBJ whole genome shotgun (WGS) entry which is preliminary data.</text>
</comment>
<evidence type="ECO:0000259" key="16">
    <source>
        <dbReference type="PROSITE" id="PS50089"/>
    </source>
</evidence>
<dbReference type="EC" id="2.3.2.27" evidence="4"/>
<keyword evidence="6 15" id="KW-0812">Transmembrane</keyword>